<evidence type="ECO:0000313" key="2">
    <source>
        <dbReference type="EMBL" id="KKN84128.1"/>
    </source>
</evidence>
<proteinExistence type="predicted"/>
<dbReference type="Gene3D" id="3.30.310.70">
    <property type="entry name" value="TT1751-like domain"/>
    <property type="match status" value="1"/>
</dbReference>
<organism evidence="2">
    <name type="scientific">marine sediment metagenome</name>
    <dbReference type="NCBI Taxonomy" id="412755"/>
    <lineage>
        <taxon>unclassified sequences</taxon>
        <taxon>metagenomes</taxon>
        <taxon>ecological metagenomes</taxon>
    </lineage>
</organism>
<sequence>MKSAIIHKLIERPFNDVYEIILKNIIAHGFLVLHEINTQSIVGKHGITIKPLKQILFFHPDYIKKITNQDILAINEIPIKIVISEEKNGVVNVSFPNPETNLRDYNLDLDIGNELLNRTLSILEI</sequence>
<dbReference type="EMBL" id="LAZR01000175">
    <property type="protein sequence ID" value="KKN84128.1"/>
    <property type="molecule type" value="Genomic_DNA"/>
</dbReference>
<dbReference type="CDD" id="cd14797">
    <property type="entry name" value="DUF302"/>
    <property type="match status" value="1"/>
</dbReference>
<dbReference type="InterPro" id="IPR035923">
    <property type="entry name" value="TT1751-like_sf"/>
</dbReference>
<name>A0A0F9WYL0_9ZZZZ</name>
<gene>
    <name evidence="2" type="ORF">LCGC14_0292110</name>
</gene>
<evidence type="ECO:0000259" key="1">
    <source>
        <dbReference type="Pfam" id="PF03625"/>
    </source>
</evidence>
<dbReference type="InterPro" id="IPR005180">
    <property type="entry name" value="DUF302"/>
</dbReference>
<comment type="caution">
    <text evidence="2">The sequence shown here is derived from an EMBL/GenBank/DDBJ whole genome shotgun (WGS) entry which is preliminary data.</text>
</comment>
<protein>
    <recommendedName>
        <fullName evidence="1">DUF302 domain-containing protein</fullName>
    </recommendedName>
</protein>
<accession>A0A0F9WYL0</accession>
<dbReference type="Pfam" id="PF03625">
    <property type="entry name" value="DUF302"/>
    <property type="match status" value="1"/>
</dbReference>
<dbReference type="AlphaFoldDB" id="A0A0F9WYL0"/>
<dbReference type="SUPFAM" id="SSF103247">
    <property type="entry name" value="TT1751-like"/>
    <property type="match status" value="1"/>
</dbReference>
<feature type="domain" description="DUF302" evidence="1">
    <location>
        <begin position="36"/>
        <end position="98"/>
    </location>
</feature>
<reference evidence="2" key="1">
    <citation type="journal article" date="2015" name="Nature">
        <title>Complex archaea that bridge the gap between prokaryotes and eukaryotes.</title>
        <authorList>
            <person name="Spang A."/>
            <person name="Saw J.H."/>
            <person name="Jorgensen S.L."/>
            <person name="Zaremba-Niedzwiedzka K."/>
            <person name="Martijn J."/>
            <person name="Lind A.E."/>
            <person name="van Eijk R."/>
            <person name="Schleper C."/>
            <person name="Guy L."/>
            <person name="Ettema T.J."/>
        </authorList>
    </citation>
    <scope>NUCLEOTIDE SEQUENCE</scope>
</reference>